<gene>
    <name evidence="2" type="ORF">EYF80_025614</name>
</gene>
<feature type="signal peptide" evidence="1">
    <location>
        <begin position="1"/>
        <end position="22"/>
    </location>
</feature>
<evidence type="ECO:0000256" key="1">
    <source>
        <dbReference type="SAM" id="SignalP"/>
    </source>
</evidence>
<feature type="chain" id="PRO_5021494513" evidence="1">
    <location>
        <begin position="23"/>
        <end position="59"/>
    </location>
</feature>
<proteinExistence type="predicted"/>
<dbReference type="Proteomes" id="UP000314294">
    <property type="component" value="Unassembled WGS sequence"/>
</dbReference>
<reference evidence="2 3" key="1">
    <citation type="submission" date="2019-03" db="EMBL/GenBank/DDBJ databases">
        <title>First draft genome of Liparis tanakae, snailfish: a comprehensive survey of snailfish specific genes.</title>
        <authorList>
            <person name="Kim W."/>
            <person name="Song I."/>
            <person name="Jeong J.-H."/>
            <person name="Kim D."/>
            <person name="Kim S."/>
            <person name="Ryu S."/>
            <person name="Song J.Y."/>
            <person name="Lee S.K."/>
        </authorList>
    </citation>
    <scope>NUCLEOTIDE SEQUENCE [LARGE SCALE GENOMIC DNA]</scope>
    <source>
        <tissue evidence="2">Muscle</tissue>
    </source>
</reference>
<evidence type="ECO:0000313" key="3">
    <source>
        <dbReference type="Proteomes" id="UP000314294"/>
    </source>
</evidence>
<accession>A0A4Z2HEH4</accession>
<dbReference type="AlphaFoldDB" id="A0A4Z2HEH4"/>
<comment type="caution">
    <text evidence="2">The sequence shown here is derived from an EMBL/GenBank/DDBJ whole genome shotgun (WGS) entry which is preliminary data.</text>
</comment>
<evidence type="ECO:0000313" key="2">
    <source>
        <dbReference type="EMBL" id="TNN64116.1"/>
    </source>
</evidence>
<organism evidence="2 3">
    <name type="scientific">Liparis tanakae</name>
    <name type="common">Tanaka's snailfish</name>
    <dbReference type="NCBI Taxonomy" id="230148"/>
    <lineage>
        <taxon>Eukaryota</taxon>
        <taxon>Metazoa</taxon>
        <taxon>Chordata</taxon>
        <taxon>Craniata</taxon>
        <taxon>Vertebrata</taxon>
        <taxon>Euteleostomi</taxon>
        <taxon>Actinopterygii</taxon>
        <taxon>Neopterygii</taxon>
        <taxon>Teleostei</taxon>
        <taxon>Neoteleostei</taxon>
        <taxon>Acanthomorphata</taxon>
        <taxon>Eupercaria</taxon>
        <taxon>Perciformes</taxon>
        <taxon>Cottioidei</taxon>
        <taxon>Cottales</taxon>
        <taxon>Liparidae</taxon>
        <taxon>Liparis</taxon>
    </lineage>
</organism>
<name>A0A4Z2HEH4_9TELE</name>
<sequence length="59" mass="6513">MSSGQNPRLLLVVLSTLKLTMGTSTTFSCSLVFPPVVVYPHPATRHFDLSFIFILAFGR</sequence>
<dbReference type="EMBL" id="SRLO01000258">
    <property type="protein sequence ID" value="TNN64116.1"/>
    <property type="molecule type" value="Genomic_DNA"/>
</dbReference>
<keyword evidence="1" id="KW-0732">Signal</keyword>
<protein>
    <submittedName>
        <fullName evidence="2">Uncharacterized protein</fullName>
    </submittedName>
</protein>
<keyword evidence="3" id="KW-1185">Reference proteome</keyword>